<feature type="domain" description="HTH cro/C1-type" evidence="1">
    <location>
        <begin position="13"/>
        <end position="67"/>
    </location>
</feature>
<dbReference type="CDD" id="cd00093">
    <property type="entry name" value="HTH_XRE"/>
    <property type="match status" value="1"/>
</dbReference>
<keyword evidence="2" id="KW-0238">DNA-binding</keyword>
<gene>
    <name evidence="2" type="ORF">AQJ11_25860</name>
</gene>
<dbReference type="Gene3D" id="1.10.260.40">
    <property type="entry name" value="lambda repressor-like DNA-binding domains"/>
    <property type="match status" value="1"/>
</dbReference>
<dbReference type="Proteomes" id="UP000053398">
    <property type="component" value="Unassembled WGS sequence"/>
</dbReference>
<comment type="caution">
    <text evidence="2">The sequence shown here is derived from an EMBL/GenBank/DDBJ whole genome shotgun (WGS) entry which is preliminary data.</text>
</comment>
<evidence type="ECO:0000259" key="1">
    <source>
        <dbReference type="PROSITE" id="PS50943"/>
    </source>
</evidence>
<name>A0A101Q3A8_STRCK</name>
<reference evidence="2 3" key="1">
    <citation type="submission" date="2015-10" db="EMBL/GenBank/DDBJ databases">
        <title>Draft genome sequence of Streptomyces corchorusii DSM 40340, type strain for the species Streptomyces corchorusii.</title>
        <authorList>
            <person name="Ruckert C."/>
            <person name="Winkler A."/>
            <person name="Kalinowski J."/>
            <person name="Kampfer P."/>
            <person name="Glaeser S."/>
        </authorList>
    </citation>
    <scope>NUCLEOTIDE SEQUENCE [LARGE SCALE GENOMIC DNA]</scope>
    <source>
        <strain evidence="2 3">DSM 40340</strain>
    </source>
</reference>
<dbReference type="RefSeq" id="WP_059264564.1">
    <property type="nucleotide sequence ID" value="NZ_KQ948360.1"/>
</dbReference>
<dbReference type="InterPro" id="IPR010982">
    <property type="entry name" value="Lambda_DNA-bd_dom_sf"/>
</dbReference>
<dbReference type="SUPFAM" id="SSF47413">
    <property type="entry name" value="lambda repressor-like DNA-binding domains"/>
    <property type="match status" value="1"/>
</dbReference>
<dbReference type="AlphaFoldDB" id="A0A101Q3A8"/>
<organism evidence="2 3">
    <name type="scientific">Streptomyces corchorusii</name>
    <name type="common">Streptomyces chibaensis</name>
    <dbReference type="NCBI Taxonomy" id="1903"/>
    <lineage>
        <taxon>Bacteria</taxon>
        <taxon>Bacillati</taxon>
        <taxon>Actinomycetota</taxon>
        <taxon>Actinomycetes</taxon>
        <taxon>Kitasatosporales</taxon>
        <taxon>Streptomycetaceae</taxon>
        <taxon>Streptomyces</taxon>
    </lineage>
</organism>
<evidence type="ECO:0000313" key="2">
    <source>
        <dbReference type="EMBL" id="KUN22536.1"/>
    </source>
</evidence>
<dbReference type="GO" id="GO:0003677">
    <property type="term" value="F:DNA binding"/>
    <property type="evidence" value="ECO:0007669"/>
    <property type="project" value="UniProtKB-KW"/>
</dbReference>
<dbReference type="Pfam" id="PF13560">
    <property type="entry name" value="HTH_31"/>
    <property type="match status" value="1"/>
</dbReference>
<dbReference type="PROSITE" id="PS50943">
    <property type="entry name" value="HTH_CROC1"/>
    <property type="match status" value="1"/>
</dbReference>
<keyword evidence="3" id="KW-1185">Reference proteome</keyword>
<sequence length="394" mass="43737">MPSRDDDHTGARIREQRRLARLTQRQLAERLPYSYSYLNQVECGARPATAAFVAACARALTIDVTVLTGQPYVTELQRDRLAELVRPIRESLDLYDLGPDPELTPRPAQQLIAGADRLCAEVRATRLRSAARDLPGLIAELTHAACSTPSTELWRALASAYRTAHDISVKLGYYDLSTVALDRMDWAAHRASDPYLAAVRQYMRALVYFREGEYRIGQRLIAAGHDMIAQNDPSREALAVVGQLHLGGAVIAARAERQSSVGQHIAEAHRIAERIGDASDVHWLSFGPANVALHQMSAAVEMCQYDEAMKQARGIELPPPLPTSRRAHFLIERARAEMETGHTDAALKSLVEARRLAPEQTRYHPAARETITGLVHQSRRTPETLNHMAAWVGL</sequence>
<proteinExistence type="predicted"/>
<dbReference type="EMBL" id="LMWP01000028">
    <property type="protein sequence ID" value="KUN22536.1"/>
    <property type="molecule type" value="Genomic_DNA"/>
</dbReference>
<dbReference type="InterPro" id="IPR001387">
    <property type="entry name" value="Cro/C1-type_HTH"/>
</dbReference>
<dbReference type="SMART" id="SM00530">
    <property type="entry name" value="HTH_XRE"/>
    <property type="match status" value="1"/>
</dbReference>
<accession>A0A101Q3A8</accession>
<evidence type="ECO:0000313" key="3">
    <source>
        <dbReference type="Proteomes" id="UP000053398"/>
    </source>
</evidence>
<protein>
    <submittedName>
        <fullName evidence="2">DNA-binding protein</fullName>
    </submittedName>
</protein>